<sequence>MSRLKALSPDEATGKTQELFNAVKSKLGVIPNMMRTMGNSPVVLESYLSLSGLLAHGKLGAKTGELLALAISEKNNCDYCLSAHTYIGEKLVHIDANTINNARNINNADAKTDAALKFAAALVAKNGLVSDADVNTVKAAGYTDGEIGEIVAHVALNVFTNYFNNTAQTEIDFPVVRAHNSVEA</sequence>
<dbReference type="OrthoDB" id="9808310at2"/>
<evidence type="ECO:0000259" key="1">
    <source>
        <dbReference type="Pfam" id="PF02627"/>
    </source>
</evidence>
<dbReference type="PANTHER" id="PTHR35446">
    <property type="entry name" value="SI:CH211-175M2.5"/>
    <property type="match status" value="1"/>
</dbReference>
<dbReference type="EMBL" id="FNAI01000001">
    <property type="protein sequence ID" value="SDD22554.1"/>
    <property type="molecule type" value="Genomic_DNA"/>
</dbReference>
<dbReference type="STRING" id="1391627.SAMN05216464_101127"/>
<feature type="domain" description="Carboxymuconolactone decarboxylase-like" evidence="1">
    <location>
        <begin position="52"/>
        <end position="122"/>
    </location>
</feature>
<dbReference type="SUPFAM" id="SSF69118">
    <property type="entry name" value="AhpD-like"/>
    <property type="match status" value="1"/>
</dbReference>
<keyword evidence="3" id="KW-1185">Reference proteome</keyword>
<dbReference type="InterPro" id="IPR003779">
    <property type="entry name" value="CMD-like"/>
</dbReference>
<dbReference type="Gene3D" id="1.20.1290.10">
    <property type="entry name" value="AhpD-like"/>
    <property type="match status" value="1"/>
</dbReference>
<accession>A0A1G6T128</accession>
<dbReference type="InterPro" id="IPR004675">
    <property type="entry name" value="AhpD_core"/>
</dbReference>
<dbReference type="PANTHER" id="PTHR35446:SF3">
    <property type="entry name" value="CMD DOMAIN-CONTAINING PROTEIN"/>
    <property type="match status" value="1"/>
</dbReference>
<dbReference type="InterPro" id="IPR029032">
    <property type="entry name" value="AhpD-like"/>
</dbReference>
<gene>
    <name evidence="2" type="ORF">SAMN05216464_101127</name>
</gene>
<organism evidence="2 3">
    <name type="scientific">Mucilaginibacter pineti</name>
    <dbReference type="NCBI Taxonomy" id="1391627"/>
    <lineage>
        <taxon>Bacteria</taxon>
        <taxon>Pseudomonadati</taxon>
        <taxon>Bacteroidota</taxon>
        <taxon>Sphingobacteriia</taxon>
        <taxon>Sphingobacteriales</taxon>
        <taxon>Sphingobacteriaceae</taxon>
        <taxon>Mucilaginibacter</taxon>
    </lineage>
</organism>
<name>A0A1G6T128_9SPHI</name>
<dbReference type="GO" id="GO:0051920">
    <property type="term" value="F:peroxiredoxin activity"/>
    <property type="evidence" value="ECO:0007669"/>
    <property type="project" value="InterPro"/>
</dbReference>
<dbReference type="Pfam" id="PF02627">
    <property type="entry name" value="CMD"/>
    <property type="match status" value="1"/>
</dbReference>
<keyword evidence="2" id="KW-0560">Oxidoreductase</keyword>
<dbReference type="Proteomes" id="UP000199072">
    <property type="component" value="Unassembled WGS sequence"/>
</dbReference>
<dbReference type="AlphaFoldDB" id="A0A1G6T128"/>
<dbReference type="NCBIfam" id="TIGR00778">
    <property type="entry name" value="ahpD_dom"/>
    <property type="match status" value="1"/>
</dbReference>
<evidence type="ECO:0000313" key="3">
    <source>
        <dbReference type="Proteomes" id="UP000199072"/>
    </source>
</evidence>
<keyword evidence="2" id="KW-0575">Peroxidase</keyword>
<reference evidence="2 3" key="1">
    <citation type="submission" date="2016-10" db="EMBL/GenBank/DDBJ databases">
        <authorList>
            <person name="de Groot N.N."/>
        </authorList>
    </citation>
    <scope>NUCLEOTIDE SEQUENCE [LARGE SCALE GENOMIC DNA]</scope>
    <source>
        <strain evidence="2 3">47C3B</strain>
    </source>
</reference>
<proteinExistence type="predicted"/>
<evidence type="ECO:0000313" key="2">
    <source>
        <dbReference type="EMBL" id="SDD22554.1"/>
    </source>
</evidence>
<dbReference type="RefSeq" id="WP_091142504.1">
    <property type="nucleotide sequence ID" value="NZ_FNAI01000001.1"/>
</dbReference>
<protein>
    <submittedName>
        <fullName evidence="2">Uncharacterized peroxidase-related enzyme</fullName>
    </submittedName>
</protein>